<evidence type="ECO:0000256" key="6">
    <source>
        <dbReference type="ARBA" id="ARBA00023136"/>
    </source>
</evidence>
<evidence type="ECO:0000256" key="2">
    <source>
        <dbReference type="ARBA" id="ARBA00004609"/>
    </source>
</evidence>
<evidence type="ECO:0000313" key="13">
    <source>
        <dbReference type="Proteomes" id="UP000000702"/>
    </source>
</evidence>
<name>F9W3U5_TRYCI</name>
<dbReference type="VEuPathDB" id="TriTrypDB:TcIL3000_0_27630"/>
<dbReference type="EMBL" id="CAEQ01000477">
    <property type="protein sequence ID" value="CCD11820.1"/>
    <property type="molecule type" value="Genomic_DNA"/>
</dbReference>
<dbReference type="GO" id="GO:0098552">
    <property type="term" value="C:side of membrane"/>
    <property type="evidence" value="ECO:0007669"/>
    <property type="project" value="UniProtKB-KW"/>
</dbReference>
<evidence type="ECO:0000256" key="1">
    <source>
        <dbReference type="ARBA" id="ARBA00002523"/>
    </source>
</evidence>
<feature type="signal peptide" evidence="10">
    <location>
        <begin position="1"/>
        <end position="23"/>
    </location>
</feature>
<accession>F9W3U5</accession>
<protein>
    <submittedName>
        <fullName evidence="12">Variant surface glycoprotein</fullName>
    </submittedName>
</protein>
<evidence type="ECO:0000256" key="10">
    <source>
        <dbReference type="SAM" id="SignalP"/>
    </source>
</evidence>
<evidence type="ECO:0000256" key="9">
    <source>
        <dbReference type="SAM" id="MobiDB-lite"/>
    </source>
</evidence>
<dbReference type="Proteomes" id="UP000000702">
    <property type="component" value="Unassembled WGS sequence"/>
</dbReference>
<evidence type="ECO:0000256" key="8">
    <source>
        <dbReference type="ARBA" id="ARBA00023288"/>
    </source>
</evidence>
<dbReference type="InterPro" id="IPR025932">
    <property type="entry name" value="Trypano_VSG_B_N_dom"/>
</dbReference>
<reference evidence="12 13" key="2">
    <citation type="journal article" date="2012" name="Proc. Natl. Acad. Sci. U.S.A.">
        <title>Antigenic diversity is generated by distinct evolutionary mechanisms in African trypanosome species.</title>
        <authorList>
            <person name="Jackson A.P."/>
            <person name="Berry A."/>
            <person name="Aslett M."/>
            <person name="Allison H.C."/>
            <person name="Burton P."/>
            <person name="Vavrova-Anderson J."/>
            <person name="Brown R."/>
            <person name="Browne H."/>
            <person name="Corton N."/>
            <person name="Hauser H."/>
            <person name="Gamble J."/>
            <person name="Gilderthorp R."/>
            <person name="Marcello L."/>
            <person name="McQuillan J."/>
            <person name="Otto T.D."/>
            <person name="Quail M.A."/>
            <person name="Sanders M.J."/>
            <person name="van Tonder A."/>
            <person name="Ginger M.L."/>
            <person name="Field M.C."/>
            <person name="Barry J.D."/>
            <person name="Hertz-Fowler C."/>
            <person name="Berriman M."/>
        </authorList>
    </citation>
    <scope>NUCLEOTIDE SEQUENCE [LARGE SCALE GENOMIC DNA]</scope>
    <source>
        <strain evidence="12 13">IL3000</strain>
    </source>
</reference>
<evidence type="ECO:0000256" key="5">
    <source>
        <dbReference type="ARBA" id="ARBA00022729"/>
    </source>
</evidence>
<dbReference type="AlphaFoldDB" id="F9W3U5"/>
<organism evidence="12 13">
    <name type="scientific">Trypanosoma congolense (strain IL3000)</name>
    <dbReference type="NCBI Taxonomy" id="1068625"/>
    <lineage>
        <taxon>Eukaryota</taxon>
        <taxon>Discoba</taxon>
        <taxon>Euglenozoa</taxon>
        <taxon>Kinetoplastea</taxon>
        <taxon>Metakinetoplastina</taxon>
        <taxon>Trypanosomatida</taxon>
        <taxon>Trypanosomatidae</taxon>
        <taxon>Trypanosoma</taxon>
        <taxon>Nannomonas</taxon>
    </lineage>
</organism>
<feature type="domain" description="Trypanosome variant surface glycoprotein B-type N-terminal" evidence="11">
    <location>
        <begin position="97"/>
        <end position="373"/>
    </location>
</feature>
<feature type="region of interest" description="Disordered" evidence="9">
    <location>
        <begin position="298"/>
        <end position="322"/>
    </location>
</feature>
<proteinExistence type="predicted"/>
<evidence type="ECO:0000313" key="12">
    <source>
        <dbReference type="EMBL" id="CCD11820.1"/>
    </source>
</evidence>
<reference evidence="13" key="1">
    <citation type="submission" date="2011-07" db="EMBL/GenBank/DDBJ databases">
        <title>Divergent evolution of antigenic variation in African trypanosomes.</title>
        <authorList>
            <person name="Jackson A.P."/>
            <person name="Berry A."/>
            <person name="Allison H.C."/>
            <person name="Burton P."/>
            <person name="Anderson J."/>
            <person name="Aslett M."/>
            <person name="Brown R."/>
            <person name="Corton N."/>
            <person name="Harris D."/>
            <person name="Hauser H."/>
            <person name="Gamble J."/>
            <person name="Gilderthorp R."/>
            <person name="McQuillan J."/>
            <person name="Quail M.A."/>
            <person name="Sanders M."/>
            <person name="Van Tonder A."/>
            <person name="Ginger M.L."/>
            <person name="Donelson J.E."/>
            <person name="Field M.C."/>
            <person name="Barry J.D."/>
            <person name="Berriman M."/>
            <person name="Hertz-Fowler C."/>
        </authorList>
    </citation>
    <scope>NUCLEOTIDE SEQUENCE [LARGE SCALE GENOMIC DNA]</scope>
    <source>
        <strain evidence="13">IL3000</strain>
    </source>
</reference>
<keyword evidence="5 10" id="KW-0732">Signal</keyword>
<comment type="function">
    <text evidence="1">VSG forms a coat on the surface of the parasite. The trypanosome evades the immune response of the host by expressing a series of antigenically distinct VSGs from an estimated 1000 VSG genes.</text>
</comment>
<evidence type="ECO:0000256" key="4">
    <source>
        <dbReference type="ARBA" id="ARBA00022622"/>
    </source>
</evidence>
<comment type="caution">
    <text evidence="12">The sequence shown here is derived from an EMBL/GenBank/DDBJ whole genome shotgun (WGS) entry which is preliminary data.</text>
</comment>
<keyword evidence="4" id="KW-0336">GPI-anchor</keyword>
<evidence type="ECO:0000256" key="7">
    <source>
        <dbReference type="ARBA" id="ARBA00023180"/>
    </source>
</evidence>
<evidence type="ECO:0000259" key="11">
    <source>
        <dbReference type="Pfam" id="PF13206"/>
    </source>
</evidence>
<comment type="subcellular location">
    <subcellularLocation>
        <location evidence="2">Cell membrane</location>
        <topology evidence="2">Lipid-anchor</topology>
        <topology evidence="2">GPI-anchor</topology>
    </subcellularLocation>
</comment>
<dbReference type="Pfam" id="PF13206">
    <property type="entry name" value="VSG_B"/>
    <property type="match status" value="2"/>
</dbReference>
<keyword evidence="8" id="KW-0449">Lipoprotein</keyword>
<keyword evidence="13" id="KW-1185">Reference proteome</keyword>
<keyword evidence="7" id="KW-0325">Glycoprotein</keyword>
<keyword evidence="3" id="KW-1003">Cell membrane</keyword>
<feature type="domain" description="Trypanosome variant surface glycoprotein B-type N-terminal" evidence="11">
    <location>
        <begin position="22"/>
        <end position="92"/>
    </location>
</feature>
<feature type="chain" id="PRO_5003388633" evidence="10">
    <location>
        <begin position="24"/>
        <end position="432"/>
    </location>
</feature>
<dbReference type="GO" id="GO:0005886">
    <property type="term" value="C:plasma membrane"/>
    <property type="evidence" value="ECO:0007669"/>
    <property type="project" value="UniProtKB-SubCell"/>
</dbReference>
<keyword evidence="6" id="KW-0472">Membrane</keyword>
<sequence length="432" mass="46934">MVCFVNLILVSAMICNFVTDATAQGAQVQNNDNSEQFALLCRIYNVAKNPPIDHVNLHDPLKIVEEIDALNASLAEEKQFNETENVGNSTDAQLSHTTTREAAVAQAILKSITKRAHKILEDIKKVNVTEELENVKAEFNKVIFGDGGNEDDLCQGAFKNVGQRAEACGKPGAGIKGNHAGKNLVVDSFCLCAQLPDGNGIDNVCGMYVGSKNGKNGWDTTCPSTSSTMWASIKKECGKLLHQHPKSTEEAYEVLEDFLKHLKAGGLYRWGTTDNNGVKGSDRKGGMLGAAAGTKESNQEEGLVCDGSKGNKSPNHAKARSRSGTLLPGGVCVYYGTDSEWQNIPWMMKLKTALSTADALNNKTATIQRDIEKLQTLLHRAEQIHETAKVITEIQKPVIPTNLQTAAKRLTAYNAARGHHTHTHFILLFVLP</sequence>
<gene>
    <name evidence="12" type="ORF">TCIL3000_0_27630</name>
</gene>
<evidence type="ECO:0000256" key="3">
    <source>
        <dbReference type="ARBA" id="ARBA00022475"/>
    </source>
</evidence>